<reference evidence="1" key="1">
    <citation type="journal article" date="2023" name="Front. Mar. Sci.">
        <title>A new Merluccius polli reference genome to investigate the effects of global change in West African waters.</title>
        <authorList>
            <person name="Mateo J.L."/>
            <person name="Blanco-Fernandez C."/>
            <person name="Garcia-Vazquez E."/>
            <person name="Machado-Schiaffino G."/>
        </authorList>
    </citation>
    <scope>NUCLEOTIDE SEQUENCE</scope>
    <source>
        <strain evidence="1">C29</strain>
        <tissue evidence="1">Fin</tissue>
    </source>
</reference>
<evidence type="ECO:0000313" key="1">
    <source>
        <dbReference type="EMBL" id="KAK0152766.1"/>
    </source>
</evidence>
<comment type="caution">
    <text evidence="1">The sequence shown here is derived from an EMBL/GenBank/DDBJ whole genome shotgun (WGS) entry which is preliminary data.</text>
</comment>
<dbReference type="EMBL" id="JAOPHQ010000897">
    <property type="protein sequence ID" value="KAK0152766.1"/>
    <property type="molecule type" value="Genomic_DNA"/>
</dbReference>
<gene>
    <name evidence="1" type="ORF">N1851_005701</name>
</gene>
<name>A0AA47P6G3_MERPO</name>
<accession>A0AA47P6G3</accession>
<dbReference type="AlphaFoldDB" id="A0AA47P6G3"/>
<dbReference type="Proteomes" id="UP001174136">
    <property type="component" value="Unassembled WGS sequence"/>
</dbReference>
<evidence type="ECO:0000313" key="2">
    <source>
        <dbReference type="Proteomes" id="UP001174136"/>
    </source>
</evidence>
<keyword evidence="2" id="KW-1185">Reference proteome</keyword>
<organism evidence="1 2">
    <name type="scientific">Merluccius polli</name>
    <name type="common">Benguela hake</name>
    <name type="synonym">Merluccius cadenati</name>
    <dbReference type="NCBI Taxonomy" id="89951"/>
    <lineage>
        <taxon>Eukaryota</taxon>
        <taxon>Metazoa</taxon>
        <taxon>Chordata</taxon>
        <taxon>Craniata</taxon>
        <taxon>Vertebrata</taxon>
        <taxon>Euteleostomi</taxon>
        <taxon>Actinopterygii</taxon>
        <taxon>Neopterygii</taxon>
        <taxon>Teleostei</taxon>
        <taxon>Neoteleostei</taxon>
        <taxon>Acanthomorphata</taxon>
        <taxon>Zeiogadaria</taxon>
        <taxon>Gadariae</taxon>
        <taxon>Gadiformes</taxon>
        <taxon>Gadoidei</taxon>
        <taxon>Merlucciidae</taxon>
        <taxon>Merluccius</taxon>
    </lineage>
</organism>
<sequence>MRTSAIQEDLLLRIERSQLRWFRHLHWVRMPPGRLPLEVYQAQRWRKLPGKRTSACLCGEATLRPHNLKEMLGSSFVRPRREQPVVQWSEEATSSLCLHDFADLFLLQCATVHHRRVPGTISICFAFKDTLNSTKGQTFVNTEASQDGVSSRWQTHSLTVAASTTNKDGCHINDYKNQVTTNWAHAANDEGLTTPFSGGKRWPEADTVFKVKT</sequence>
<proteinExistence type="predicted"/>
<protein>
    <submittedName>
        <fullName evidence="1">Uncharacterized protein</fullName>
    </submittedName>
</protein>